<dbReference type="OMA" id="WRDREAN"/>
<feature type="domain" description="Helicase C-terminal" evidence="8">
    <location>
        <begin position="253"/>
        <end position="416"/>
    </location>
</feature>
<evidence type="ECO:0000313" key="10">
    <source>
        <dbReference type="EMBL" id="EQC34363.1"/>
    </source>
</evidence>
<keyword evidence="4" id="KW-0067">ATP-binding</keyword>
<dbReference type="PROSITE" id="PS51194">
    <property type="entry name" value="HELICASE_CTER"/>
    <property type="match status" value="1"/>
</dbReference>
<feature type="domain" description="Helicase ATP-binding" evidence="7">
    <location>
        <begin position="32"/>
        <end position="206"/>
    </location>
</feature>
<keyword evidence="3" id="KW-0347">Helicase</keyword>
<dbReference type="EMBL" id="JH767155">
    <property type="protein sequence ID" value="EQC34363.1"/>
    <property type="molecule type" value="Genomic_DNA"/>
</dbReference>
<dbReference type="InterPro" id="IPR011545">
    <property type="entry name" value="DEAD/DEAH_box_helicase_dom"/>
</dbReference>
<keyword evidence="2" id="KW-0378">Hydrolase</keyword>
<dbReference type="InterPro" id="IPR027417">
    <property type="entry name" value="P-loop_NTPase"/>
</dbReference>
<dbReference type="Pfam" id="PF00271">
    <property type="entry name" value="Helicase_C"/>
    <property type="match status" value="1"/>
</dbReference>
<dbReference type="InterPro" id="IPR050079">
    <property type="entry name" value="DEAD_box_RNA_helicase"/>
</dbReference>
<dbReference type="OrthoDB" id="434041at2759"/>
<organism evidence="10 11">
    <name type="scientific">Saprolegnia diclina (strain VS20)</name>
    <dbReference type="NCBI Taxonomy" id="1156394"/>
    <lineage>
        <taxon>Eukaryota</taxon>
        <taxon>Sar</taxon>
        <taxon>Stramenopiles</taxon>
        <taxon>Oomycota</taxon>
        <taxon>Saprolegniomycetes</taxon>
        <taxon>Saprolegniales</taxon>
        <taxon>Saprolegniaceae</taxon>
        <taxon>Saprolegnia</taxon>
    </lineage>
</organism>
<dbReference type="GO" id="GO:0005829">
    <property type="term" value="C:cytosol"/>
    <property type="evidence" value="ECO:0007669"/>
    <property type="project" value="TreeGrafter"/>
</dbReference>
<name>T0RPE6_SAPDV</name>
<dbReference type="STRING" id="1156394.T0RPE6"/>
<dbReference type="PANTHER" id="PTHR47959:SF1">
    <property type="entry name" value="ATP-DEPENDENT RNA HELICASE DBPA"/>
    <property type="match status" value="1"/>
</dbReference>
<proteinExistence type="predicted"/>
<sequence length="542" mass="59713">MQFADLPLPAPVQASLRACGFHVPSPIQAKALPIALFGNDLIAQAKSGMGKTLVFATVAIDLVHRSSTSWAVMLAPTREIALQIQHVLQSLLAPIPSLDVTMVVACIGGLPIDTDEANLRRKTTRLVVGTPGRLKSLVQRKSLLADQVHLLVLDEVDKLLQPDFEADMRFILSALPTSKQTIACSATFTPDQLADLARQMHHPQFVCVRGPNVVTTEYVQADDTAAWRDREANAAPEVWLRGVQQRYVLLDPSRKEELHVVKQEQLTSLLTRQPFHQCIVFSNDKFRAETVAAALSTSGFPAECITSAQSQEQRTAAMDRFRAFGVRILVSTDLTARGIDVDRVNLVINLELPRDPATYLHRVGRAGRFGGHGVAVTLLGTKELAAVEALAKLFKMKITELDSHCAVTPDVEDDHEQGLYAHTDLPEELYQRNPTPLPPVLPLLPTEFVAVESIEVVAKQADQPRSRPTQARELQALKTSQDDKAGAVHTPFLRDGSATNNVLAKEDPAANDHEEMVEKPWTPSPAYEDEEAQYEAWCRAFR</sequence>
<dbReference type="PANTHER" id="PTHR47959">
    <property type="entry name" value="ATP-DEPENDENT RNA HELICASE RHLE-RELATED"/>
    <property type="match status" value="1"/>
</dbReference>
<evidence type="ECO:0000256" key="4">
    <source>
        <dbReference type="ARBA" id="ARBA00022840"/>
    </source>
</evidence>
<evidence type="ECO:0000256" key="3">
    <source>
        <dbReference type="ARBA" id="ARBA00022806"/>
    </source>
</evidence>
<dbReference type="GO" id="GO:0003676">
    <property type="term" value="F:nucleic acid binding"/>
    <property type="evidence" value="ECO:0007669"/>
    <property type="project" value="InterPro"/>
</dbReference>
<dbReference type="PROSITE" id="PS51195">
    <property type="entry name" value="Q_MOTIF"/>
    <property type="match status" value="1"/>
</dbReference>
<dbReference type="VEuPathDB" id="FungiDB:SDRG_08134"/>
<dbReference type="GO" id="GO:0005524">
    <property type="term" value="F:ATP binding"/>
    <property type="evidence" value="ECO:0007669"/>
    <property type="project" value="UniProtKB-KW"/>
</dbReference>
<evidence type="ECO:0000259" key="9">
    <source>
        <dbReference type="PROSITE" id="PS51195"/>
    </source>
</evidence>
<dbReference type="InParanoid" id="T0RPE6"/>
<dbReference type="SMART" id="SM00490">
    <property type="entry name" value="HELICc"/>
    <property type="match status" value="1"/>
</dbReference>
<reference evidence="10 11" key="1">
    <citation type="submission" date="2012-04" db="EMBL/GenBank/DDBJ databases">
        <title>The Genome Sequence of Saprolegnia declina VS20.</title>
        <authorList>
            <consortium name="The Broad Institute Genome Sequencing Platform"/>
            <person name="Russ C."/>
            <person name="Nusbaum C."/>
            <person name="Tyler B."/>
            <person name="van West P."/>
            <person name="Dieguez-Uribeondo J."/>
            <person name="de Bruijn I."/>
            <person name="Tripathy S."/>
            <person name="Jiang R."/>
            <person name="Young S.K."/>
            <person name="Zeng Q."/>
            <person name="Gargeya S."/>
            <person name="Fitzgerald M."/>
            <person name="Haas B."/>
            <person name="Abouelleil A."/>
            <person name="Alvarado L."/>
            <person name="Arachchi H.M."/>
            <person name="Berlin A."/>
            <person name="Chapman S.B."/>
            <person name="Goldberg J."/>
            <person name="Griggs A."/>
            <person name="Gujja S."/>
            <person name="Hansen M."/>
            <person name="Howarth C."/>
            <person name="Imamovic A."/>
            <person name="Larimer J."/>
            <person name="McCowen C."/>
            <person name="Montmayeur A."/>
            <person name="Murphy C."/>
            <person name="Neiman D."/>
            <person name="Pearson M."/>
            <person name="Priest M."/>
            <person name="Roberts A."/>
            <person name="Saif S."/>
            <person name="Shea T."/>
            <person name="Sisk P."/>
            <person name="Sykes S."/>
            <person name="Wortman J."/>
            <person name="Nusbaum C."/>
            <person name="Birren B."/>
        </authorList>
    </citation>
    <scope>NUCLEOTIDE SEQUENCE [LARGE SCALE GENOMIC DNA]</scope>
    <source>
        <strain evidence="10 11">VS20</strain>
    </source>
</reference>
<dbReference type="GeneID" id="19948861"/>
<dbReference type="InterPro" id="IPR001650">
    <property type="entry name" value="Helicase_C-like"/>
</dbReference>
<dbReference type="Proteomes" id="UP000030762">
    <property type="component" value="Unassembled WGS sequence"/>
</dbReference>
<dbReference type="Gene3D" id="3.40.50.300">
    <property type="entry name" value="P-loop containing nucleotide triphosphate hydrolases"/>
    <property type="match status" value="2"/>
</dbReference>
<keyword evidence="11" id="KW-1185">Reference proteome</keyword>
<gene>
    <name evidence="10" type="ORF">SDRG_08134</name>
</gene>
<feature type="domain" description="DEAD-box RNA helicase Q" evidence="9">
    <location>
        <begin position="1"/>
        <end position="29"/>
    </location>
</feature>
<dbReference type="RefSeq" id="XP_008612225.1">
    <property type="nucleotide sequence ID" value="XM_008614003.1"/>
</dbReference>
<evidence type="ECO:0000259" key="7">
    <source>
        <dbReference type="PROSITE" id="PS51192"/>
    </source>
</evidence>
<evidence type="ECO:0000256" key="1">
    <source>
        <dbReference type="ARBA" id="ARBA00022741"/>
    </source>
</evidence>
<feature type="short sequence motif" description="Q motif" evidence="5">
    <location>
        <begin position="1"/>
        <end position="29"/>
    </location>
</feature>
<dbReference type="InterPro" id="IPR014001">
    <property type="entry name" value="Helicase_ATP-bd"/>
</dbReference>
<dbReference type="AlphaFoldDB" id="T0RPE6"/>
<evidence type="ECO:0000256" key="2">
    <source>
        <dbReference type="ARBA" id="ARBA00022801"/>
    </source>
</evidence>
<dbReference type="SMART" id="SM00487">
    <property type="entry name" value="DEXDc"/>
    <property type="match status" value="1"/>
</dbReference>
<dbReference type="CDD" id="cd18787">
    <property type="entry name" value="SF2_C_DEAD"/>
    <property type="match status" value="1"/>
</dbReference>
<dbReference type="SUPFAM" id="SSF52540">
    <property type="entry name" value="P-loop containing nucleoside triphosphate hydrolases"/>
    <property type="match status" value="1"/>
</dbReference>
<evidence type="ECO:0000259" key="8">
    <source>
        <dbReference type="PROSITE" id="PS51194"/>
    </source>
</evidence>
<dbReference type="GO" id="GO:0016787">
    <property type="term" value="F:hydrolase activity"/>
    <property type="evidence" value="ECO:0007669"/>
    <property type="project" value="UniProtKB-KW"/>
</dbReference>
<evidence type="ECO:0000313" key="11">
    <source>
        <dbReference type="Proteomes" id="UP000030762"/>
    </source>
</evidence>
<dbReference type="eggNOG" id="KOG4284">
    <property type="taxonomic scope" value="Eukaryota"/>
</dbReference>
<protein>
    <submittedName>
        <fullName evidence="10">Uncharacterized protein</fullName>
    </submittedName>
</protein>
<feature type="region of interest" description="Disordered" evidence="6">
    <location>
        <begin position="507"/>
        <end position="529"/>
    </location>
</feature>
<dbReference type="Pfam" id="PF00270">
    <property type="entry name" value="DEAD"/>
    <property type="match status" value="1"/>
</dbReference>
<feature type="compositionally biased region" description="Basic and acidic residues" evidence="6">
    <location>
        <begin position="507"/>
        <end position="518"/>
    </location>
</feature>
<keyword evidence="1" id="KW-0547">Nucleotide-binding</keyword>
<dbReference type="InterPro" id="IPR014014">
    <property type="entry name" value="RNA_helicase_DEAD_Q_motif"/>
</dbReference>
<dbReference type="GO" id="GO:0003724">
    <property type="term" value="F:RNA helicase activity"/>
    <property type="evidence" value="ECO:0007669"/>
    <property type="project" value="InterPro"/>
</dbReference>
<dbReference type="PROSITE" id="PS51192">
    <property type="entry name" value="HELICASE_ATP_BIND_1"/>
    <property type="match status" value="1"/>
</dbReference>
<evidence type="ECO:0000256" key="6">
    <source>
        <dbReference type="SAM" id="MobiDB-lite"/>
    </source>
</evidence>
<accession>T0RPE6</accession>
<evidence type="ECO:0000256" key="5">
    <source>
        <dbReference type="PROSITE-ProRule" id="PRU00552"/>
    </source>
</evidence>